<dbReference type="Proteomes" id="UP000193862">
    <property type="component" value="Unassembled WGS sequence"/>
</dbReference>
<dbReference type="AlphaFoldDB" id="A0A1Y5SVL3"/>
<name>A0A1Y5SVL3_9RHOB</name>
<keyword evidence="2" id="KW-1185">Reference proteome</keyword>
<sequence>MITQQSHTPLSLDAFEAVSPLTPVADGLVPDDVAFAVPSGQPLTFYEVITDAPAMGLVYRYRFIAPQLRALLMTHSYEALEADLAHLCRSYALPRLSNVGPRPSQLIISLSEAETPFGEANPNIEQVFEAYSIDGDTCVWEPF</sequence>
<evidence type="ECO:0000313" key="1">
    <source>
        <dbReference type="EMBL" id="SLN49426.1"/>
    </source>
</evidence>
<dbReference type="RefSeq" id="WP_234990449.1">
    <property type="nucleotide sequence ID" value="NZ_FWFS01000007.1"/>
</dbReference>
<evidence type="ECO:0008006" key="3">
    <source>
        <dbReference type="Google" id="ProtNLM"/>
    </source>
</evidence>
<dbReference type="EMBL" id="FWFS01000007">
    <property type="protein sequence ID" value="SLN49426.1"/>
    <property type="molecule type" value="Genomic_DNA"/>
</dbReference>
<gene>
    <name evidence="1" type="ORF">AQS8620_02109</name>
</gene>
<evidence type="ECO:0000313" key="2">
    <source>
        <dbReference type="Proteomes" id="UP000193862"/>
    </source>
</evidence>
<proteinExistence type="predicted"/>
<organism evidence="1 2">
    <name type="scientific">Aquimixticola soesokkakensis</name>
    <dbReference type="NCBI Taxonomy" id="1519096"/>
    <lineage>
        <taxon>Bacteria</taxon>
        <taxon>Pseudomonadati</taxon>
        <taxon>Pseudomonadota</taxon>
        <taxon>Alphaproteobacteria</taxon>
        <taxon>Rhodobacterales</taxon>
        <taxon>Paracoccaceae</taxon>
        <taxon>Aquimixticola</taxon>
    </lineage>
</organism>
<accession>A0A1Y5SVL3</accession>
<dbReference type="Pfam" id="PF20107">
    <property type="entry name" value="DUF6497"/>
    <property type="match status" value="1"/>
</dbReference>
<protein>
    <recommendedName>
        <fullName evidence="3">Acetolactate synthase</fullName>
    </recommendedName>
</protein>
<dbReference type="InterPro" id="IPR045467">
    <property type="entry name" value="DUF6497"/>
</dbReference>
<reference evidence="1 2" key="1">
    <citation type="submission" date="2017-03" db="EMBL/GenBank/DDBJ databases">
        <authorList>
            <person name="Afonso C.L."/>
            <person name="Miller P.J."/>
            <person name="Scott M.A."/>
            <person name="Spackman E."/>
            <person name="Goraichik I."/>
            <person name="Dimitrov K.M."/>
            <person name="Suarez D.L."/>
            <person name="Swayne D.E."/>
        </authorList>
    </citation>
    <scope>NUCLEOTIDE SEQUENCE [LARGE SCALE GENOMIC DNA]</scope>
    <source>
        <strain evidence="1 2">CECT 8620</strain>
    </source>
</reference>